<dbReference type="Proteomes" id="UP000239724">
    <property type="component" value="Unassembled WGS sequence"/>
</dbReference>
<dbReference type="PANTHER" id="PTHR43179:SF7">
    <property type="entry name" value="RHAMNOSYLTRANSFERASE WBBL"/>
    <property type="match status" value="1"/>
</dbReference>
<proteinExistence type="predicted"/>
<reference evidence="2 3" key="1">
    <citation type="journal article" date="2018" name="Arch. Microbiol.">
        <title>New insights into the metabolic potential of the phototrophic purple bacterium Rhodopila globiformis DSM 161(T) from its draft genome sequence and evidence for a vanadium-dependent nitrogenase.</title>
        <authorList>
            <person name="Imhoff J.F."/>
            <person name="Rahn T."/>
            <person name="Kunzel S."/>
            <person name="Neulinger S.C."/>
        </authorList>
    </citation>
    <scope>NUCLEOTIDE SEQUENCE [LARGE SCALE GENOMIC DNA]</scope>
    <source>
        <strain evidence="2 3">DSM 161</strain>
    </source>
</reference>
<evidence type="ECO:0000259" key="1">
    <source>
        <dbReference type="Pfam" id="PF00535"/>
    </source>
</evidence>
<gene>
    <name evidence="2" type="ORF">CCS01_24075</name>
</gene>
<accession>A0A2S6N1T8</accession>
<organism evidence="2 3">
    <name type="scientific">Rhodopila globiformis</name>
    <name type="common">Rhodopseudomonas globiformis</name>
    <dbReference type="NCBI Taxonomy" id="1071"/>
    <lineage>
        <taxon>Bacteria</taxon>
        <taxon>Pseudomonadati</taxon>
        <taxon>Pseudomonadota</taxon>
        <taxon>Alphaproteobacteria</taxon>
        <taxon>Acetobacterales</taxon>
        <taxon>Acetobacteraceae</taxon>
        <taxon>Rhodopila</taxon>
    </lineage>
</organism>
<sequence length="870" mass="96376">MTELPASKVLDLFASPFVEDSLCLGRLGGSKSDPDTIGRYMRLPIPARPAVSFYFDREYYWQRYPDIAAVAFDPLVHFIGWGAAEARSPHPLIDIRQIQRDHPGLLPDPPTAAALHDVLSRDLADPGRLFSRDFYRTQLDDPAPEGGLLRHFLEHGILRGLRPIPSLDPVACYRRARVKTADIRSGLRFHALGGTAAQPEAIDDPPSEGQGKALFRAKAQAALLALARAPLDFTVAAQPDVSVIMVVHDNVALTLHALASLRAAWPGPIELILVDSGSSDETRHIQRYVHGAQVLRFQDNVSFVRGCNAGLAAATADAVLYLNNDVALADGAIAAALRRLRSDEGIGAVGAKVIRAHGLLQEAGGIVWRDGWTIGYQRDQPPQVPEANFVRDVDFCSAVFLLVRAAVLHALEGFDDAFAPAYYEDIDLCLRIRAAGHRIVYDPAVVVHHLEYGTSQGTAHERIHAAHETFVRKHADWLRSGHAADSHTLLFARSASQTRGRVLLIEDQVPLRRLGSGFVRSNDVVRAMARLGYHVTVYPIHPNRYSLAAVYGDFPDTVEVMHDRSLTDLDSFLRDRRGYYTTIWIARTHNLDLVRPMLEAIGMEAMGQPRIVLDTEALGATREAQKRDVLRTAERFDADQSLRDELRNAAFCRHIVSVNRQEAARIRTLGLSDVSVLGHVRRLALTPRNWRGRAGLLFVGALHTMDSPNFDSLCWFVDEVLPRVEQQLGYETRLTIAGFVAPDVNLGRFQDHPRVTLRGEVADMTPLYDAHRVFVAPTRFAAGIPYKLHEAASQGIPIVATELLRQQLGWENWQDMLAVDQTDPGTFADLVVTLYQSETLWNQLRAGAAQRIRTECGQAAFEPVVAAILQ</sequence>
<dbReference type="SUPFAM" id="SSF53756">
    <property type="entry name" value="UDP-Glycosyltransferase/glycogen phosphorylase"/>
    <property type="match status" value="1"/>
</dbReference>
<protein>
    <recommendedName>
        <fullName evidence="1">Glycosyltransferase 2-like domain-containing protein</fullName>
    </recommendedName>
</protein>
<dbReference type="Pfam" id="PF13692">
    <property type="entry name" value="Glyco_trans_1_4"/>
    <property type="match status" value="1"/>
</dbReference>
<dbReference type="SUPFAM" id="SSF53448">
    <property type="entry name" value="Nucleotide-diphospho-sugar transferases"/>
    <property type="match status" value="1"/>
</dbReference>
<dbReference type="RefSeq" id="WP_104521369.1">
    <property type="nucleotide sequence ID" value="NZ_NHRY01000241.1"/>
</dbReference>
<dbReference type="InterPro" id="IPR001173">
    <property type="entry name" value="Glyco_trans_2-like"/>
</dbReference>
<evidence type="ECO:0000313" key="3">
    <source>
        <dbReference type="Proteomes" id="UP000239724"/>
    </source>
</evidence>
<dbReference type="Gene3D" id="3.40.50.2000">
    <property type="entry name" value="Glycogen Phosphorylase B"/>
    <property type="match status" value="1"/>
</dbReference>
<dbReference type="AlphaFoldDB" id="A0A2S6N1T8"/>
<evidence type="ECO:0000313" key="2">
    <source>
        <dbReference type="EMBL" id="PPQ28582.1"/>
    </source>
</evidence>
<dbReference type="PANTHER" id="PTHR43179">
    <property type="entry name" value="RHAMNOSYLTRANSFERASE WBBL"/>
    <property type="match status" value="1"/>
</dbReference>
<name>A0A2S6N1T8_RHOGL</name>
<feature type="domain" description="Glycosyltransferase 2-like" evidence="1">
    <location>
        <begin position="242"/>
        <end position="355"/>
    </location>
</feature>
<comment type="caution">
    <text evidence="2">The sequence shown here is derived from an EMBL/GenBank/DDBJ whole genome shotgun (WGS) entry which is preliminary data.</text>
</comment>
<dbReference type="InterPro" id="IPR029044">
    <property type="entry name" value="Nucleotide-diphossugar_trans"/>
</dbReference>
<dbReference type="EMBL" id="NHRY01000241">
    <property type="protein sequence ID" value="PPQ28582.1"/>
    <property type="molecule type" value="Genomic_DNA"/>
</dbReference>
<dbReference type="Pfam" id="PF00535">
    <property type="entry name" value="Glycos_transf_2"/>
    <property type="match status" value="1"/>
</dbReference>
<dbReference type="OrthoDB" id="9783791at2"/>
<keyword evidence="3" id="KW-1185">Reference proteome</keyword>
<dbReference type="Gene3D" id="3.90.550.10">
    <property type="entry name" value="Spore Coat Polysaccharide Biosynthesis Protein SpsA, Chain A"/>
    <property type="match status" value="1"/>
</dbReference>